<organism evidence="1 2">
    <name type="scientific">Chromobacterium subtsugae</name>
    <dbReference type="NCBI Taxonomy" id="251747"/>
    <lineage>
        <taxon>Bacteria</taxon>
        <taxon>Pseudomonadati</taxon>
        <taxon>Pseudomonadota</taxon>
        <taxon>Betaproteobacteria</taxon>
        <taxon>Neisseriales</taxon>
        <taxon>Chromobacteriaceae</taxon>
        <taxon>Chromobacterium</taxon>
    </lineage>
</organism>
<protein>
    <submittedName>
        <fullName evidence="1">Uncharacterized protein</fullName>
    </submittedName>
</protein>
<dbReference type="Proteomes" id="UP000711178">
    <property type="component" value="Unassembled WGS sequence"/>
</dbReference>
<reference evidence="1 2" key="1">
    <citation type="submission" date="2021-05" db="EMBL/GenBank/DDBJ databases">
        <title>Draft Whole Genome Sequencing Of Biosensor Chromobacterium violaceum Strain CV026 Reveals A Regulatory RNA In Chromobacterium violaceum Phenotype Regulatory Network.</title>
        <authorList>
            <person name="Hong K.W."/>
            <person name="Chan K.G."/>
            <person name="Chang C.-Y."/>
        </authorList>
    </citation>
    <scope>NUCLEOTIDE SEQUENCE [LARGE SCALE GENOMIC DNA]</scope>
    <source>
        <strain evidence="1 2">ATCC 31532</strain>
    </source>
</reference>
<proteinExistence type="predicted"/>
<evidence type="ECO:0000313" key="2">
    <source>
        <dbReference type="Proteomes" id="UP000711178"/>
    </source>
</evidence>
<gene>
    <name evidence="1" type="ORF">KIF53_11695</name>
</gene>
<dbReference type="EMBL" id="JAHDTB010000009">
    <property type="protein sequence ID" value="MBW8288289.1"/>
    <property type="molecule type" value="Genomic_DNA"/>
</dbReference>
<evidence type="ECO:0000313" key="1">
    <source>
        <dbReference type="EMBL" id="MBW8288289.1"/>
    </source>
</evidence>
<name>A0ABS7FDY5_9NEIS</name>
<accession>A0ABS7FDY5</accession>
<keyword evidence="2" id="KW-1185">Reference proteome</keyword>
<dbReference type="GeneID" id="89684018"/>
<sequence length="151" mass="16701">MKALTIEDISGEAITIRLVNTAKTYRVGLDRPVRLQDIRGLAKDEILLAGVVAGKVARGNAALLAQYDFSQVAIAGDFRLQSVIFDQNVAFVADENARIAIPYRDLPSNLDVIGKLSDELAFYIGFLYAAFTLPDEELTFQDHPRPYLTLK</sequence>
<dbReference type="RefSeq" id="WP_043578269.1">
    <property type="nucleotide sequence ID" value="NZ_CP142381.1"/>
</dbReference>
<comment type="caution">
    <text evidence="1">The sequence shown here is derived from an EMBL/GenBank/DDBJ whole genome shotgun (WGS) entry which is preliminary data.</text>
</comment>